<dbReference type="Proteomes" id="UP001589832">
    <property type="component" value="Unassembled WGS sequence"/>
</dbReference>
<comment type="caution">
    <text evidence="2">The sequence shown here is derived from an EMBL/GenBank/DDBJ whole genome shotgun (WGS) entry which is preliminary data.</text>
</comment>
<keyword evidence="3" id="KW-1185">Reference proteome</keyword>
<organism evidence="2 3">
    <name type="scientific">Winogradskyella pulchriflava</name>
    <dbReference type="NCBI Taxonomy" id="1110688"/>
    <lineage>
        <taxon>Bacteria</taxon>
        <taxon>Pseudomonadati</taxon>
        <taxon>Bacteroidota</taxon>
        <taxon>Flavobacteriia</taxon>
        <taxon>Flavobacteriales</taxon>
        <taxon>Flavobacteriaceae</taxon>
        <taxon>Winogradskyella</taxon>
    </lineage>
</organism>
<sequence>METNANVFSNEEITVTYEPRCCANAGICAKQLSDVFRHSVIPWIDLDGAQTKAIINQINKCPSGALKYYLNKKEVA</sequence>
<evidence type="ECO:0000313" key="2">
    <source>
        <dbReference type="EMBL" id="MFC0605930.1"/>
    </source>
</evidence>
<dbReference type="InterPro" id="IPR010693">
    <property type="entry name" value="Divergent_4Fe-4S_mono-cluster"/>
</dbReference>
<gene>
    <name evidence="2" type="ORF">ACFFGA_15315</name>
</gene>
<dbReference type="EMBL" id="JBHLTQ010000019">
    <property type="protein sequence ID" value="MFC0605930.1"/>
    <property type="molecule type" value="Genomic_DNA"/>
</dbReference>
<accession>A0ABV6QCC9</accession>
<evidence type="ECO:0000259" key="1">
    <source>
        <dbReference type="Pfam" id="PF06902"/>
    </source>
</evidence>
<proteinExistence type="predicted"/>
<feature type="domain" description="Divergent 4Fe-4S mono-cluster" evidence="1">
    <location>
        <begin position="9"/>
        <end position="69"/>
    </location>
</feature>
<dbReference type="RefSeq" id="WP_386065374.1">
    <property type="nucleotide sequence ID" value="NZ_JBHLTQ010000019.1"/>
</dbReference>
<name>A0ABV6QCC9_9FLAO</name>
<protein>
    <submittedName>
        <fullName evidence="2">(4Fe-4S)-binding protein</fullName>
    </submittedName>
</protein>
<dbReference type="Pfam" id="PF06902">
    <property type="entry name" value="Fer4_19"/>
    <property type="match status" value="1"/>
</dbReference>
<reference evidence="2 3" key="1">
    <citation type="submission" date="2024-09" db="EMBL/GenBank/DDBJ databases">
        <authorList>
            <person name="Sun Q."/>
            <person name="Mori K."/>
        </authorList>
    </citation>
    <scope>NUCLEOTIDE SEQUENCE [LARGE SCALE GENOMIC DNA]</scope>
    <source>
        <strain evidence="2 3">NCAIM B.02481</strain>
    </source>
</reference>
<evidence type="ECO:0000313" key="3">
    <source>
        <dbReference type="Proteomes" id="UP001589832"/>
    </source>
</evidence>